<dbReference type="GO" id="GO:0016491">
    <property type="term" value="F:oxidoreductase activity"/>
    <property type="evidence" value="ECO:0007669"/>
    <property type="project" value="InterPro"/>
</dbReference>
<sequence>MKIAVFVGSIREGRSGITIGQWAIEQLEARHDGNEYVLVDLKEQDLNPMTANPPRMVKNGDYADPKTRAWAELIGQFDAFIFVTPEYNASIPGPMKDAYDQLFEEWTGKPVGFIGYGAGAARTSVAHWHDIVGRVGMKLVPAQAEFSFTEHFPDMVFTPGQQGIDWVNAIADELIDAAAVTESANV</sequence>
<dbReference type="Proteomes" id="UP000035540">
    <property type="component" value="Chromosome"/>
</dbReference>
<dbReference type="PATRIC" id="fig|136857.5.peg.1830"/>
<dbReference type="InterPro" id="IPR050712">
    <property type="entry name" value="NAD(P)H-dep_reductase"/>
</dbReference>
<accession>A0A0G3H956</accession>
<feature type="domain" description="NADPH-dependent FMN reductase-like" evidence="1">
    <location>
        <begin position="1"/>
        <end position="144"/>
    </location>
</feature>
<dbReference type="Pfam" id="PF03358">
    <property type="entry name" value="FMN_red"/>
    <property type="match status" value="1"/>
</dbReference>
<name>A0A0G3H956_9CORY</name>
<keyword evidence="3" id="KW-1185">Reference proteome</keyword>
<evidence type="ECO:0000313" key="2">
    <source>
        <dbReference type="EMBL" id="AKK09270.1"/>
    </source>
</evidence>
<evidence type="ECO:0000313" key="3">
    <source>
        <dbReference type="Proteomes" id="UP000035540"/>
    </source>
</evidence>
<organism evidence="2 3">
    <name type="scientific">Corynebacterium testudinoris</name>
    <dbReference type="NCBI Taxonomy" id="136857"/>
    <lineage>
        <taxon>Bacteria</taxon>
        <taxon>Bacillati</taxon>
        <taxon>Actinomycetota</taxon>
        <taxon>Actinomycetes</taxon>
        <taxon>Mycobacteriales</taxon>
        <taxon>Corynebacteriaceae</taxon>
        <taxon>Corynebacterium</taxon>
    </lineage>
</organism>
<gene>
    <name evidence="2" type="ORF">CTEST_09205</name>
</gene>
<dbReference type="GO" id="GO:0010181">
    <property type="term" value="F:FMN binding"/>
    <property type="evidence" value="ECO:0007669"/>
    <property type="project" value="TreeGrafter"/>
</dbReference>
<dbReference type="PANTHER" id="PTHR30543">
    <property type="entry name" value="CHROMATE REDUCTASE"/>
    <property type="match status" value="1"/>
</dbReference>
<dbReference type="KEGG" id="cted:CTEST_09205"/>
<dbReference type="EMBL" id="CP011545">
    <property type="protein sequence ID" value="AKK09270.1"/>
    <property type="molecule type" value="Genomic_DNA"/>
</dbReference>
<dbReference type="SUPFAM" id="SSF52218">
    <property type="entry name" value="Flavoproteins"/>
    <property type="match status" value="1"/>
</dbReference>
<evidence type="ECO:0000259" key="1">
    <source>
        <dbReference type="Pfam" id="PF03358"/>
    </source>
</evidence>
<dbReference type="RefSeq" id="WP_047253476.1">
    <property type="nucleotide sequence ID" value="NZ_CP011545.1"/>
</dbReference>
<dbReference type="Gene3D" id="3.40.50.360">
    <property type="match status" value="1"/>
</dbReference>
<protein>
    <submittedName>
        <fullName evidence="2">Putative flavoprotein</fullName>
    </submittedName>
</protein>
<reference evidence="2 3" key="1">
    <citation type="journal article" date="2015" name="Genome Announc.">
        <title>Complete Genome Sequence of the Type Strain Corynebacterium testudinoris DSM 44614, Recovered from Necrotic Lesions in the Mouth of a Tortoise.</title>
        <authorList>
            <person name="Ruckert C."/>
            <person name="Kriete M."/>
            <person name="Jaenicke S."/>
            <person name="Winkler A."/>
            <person name="Tauch A."/>
        </authorList>
    </citation>
    <scope>NUCLEOTIDE SEQUENCE [LARGE SCALE GENOMIC DNA]</scope>
    <source>
        <strain evidence="2 3">DSM 44614</strain>
    </source>
</reference>
<dbReference type="InterPro" id="IPR005025">
    <property type="entry name" value="FMN_Rdtase-like_dom"/>
</dbReference>
<reference evidence="3" key="2">
    <citation type="submission" date="2015-05" db="EMBL/GenBank/DDBJ databases">
        <title>Complete genome sequence of Corynebacterium testudinoris DSM 44614, recovered from necrotic lesions in the mouth of a tortoise.</title>
        <authorList>
            <person name="Ruckert C."/>
            <person name="Albersmeier A."/>
            <person name="Winkler A."/>
            <person name="Tauch A."/>
        </authorList>
    </citation>
    <scope>NUCLEOTIDE SEQUENCE [LARGE SCALE GENOMIC DNA]</scope>
    <source>
        <strain evidence="3">DSM 44614</strain>
    </source>
</reference>
<dbReference type="AlphaFoldDB" id="A0A0G3H956"/>
<dbReference type="PANTHER" id="PTHR30543:SF21">
    <property type="entry name" value="NAD(P)H-DEPENDENT FMN REDUCTASE LOT6"/>
    <property type="match status" value="1"/>
</dbReference>
<dbReference type="GO" id="GO:0005829">
    <property type="term" value="C:cytosol"/>
    <property type="evidence" value="ECO:0007669"/>
    <property type="project" value="TreeGrafter"/>
</dbReference>
<dbReference type="STRING" id="136857.CTEST_09205"/>
<dbReference type="InterPro" id="IPR029039">
    <property type="entry name" value="Flavoprotein-like_sf"/>
</dbReference>
<proteinExistence type="predicted"/>